<dbReference type="PRINTS" id="PR00038">
    <property type="entry name" value="HTHLUXR"/>
</dbReference>
<feature type="domain" description="Response regulatory" evidence="5">
    <location>
        <begin position="2"/>
        <end position="118"/>
    </location>
</feature>
<dbReference type="PANTHER" id="PTHR45566">
    <property type="entry name" value="HTH-TYPE TRANSCRIPTIONAL REGULATOR YHJB-RELATED"/>
    <property type="match status" value="1"/>
</dbReference>
<dbReference type="CDD" id="cd17535">
    <property type="entry name" value="REC_NarL-like"/>
    <property type="match status" value="1"/>
</dbReference>
<feature type="modified residue" description="4-aspartylphosphate" evidence="3">
    <location>
        <position position="53"/>
    </location>
</feature>
<proteinExistence type="predicted"/>
<evidence type="ECO:0000256" key="3">
    <source>
        <dbReference type="PROSITE-ProRule" id="PRU00169"/>
    </source>
</evidence>
<dbReference type="PROSITE" id="PS50043">
    <property type="entry name" value="HTH_LUXR_2"/>
    <property type="match status" value="1"/>
</dbReference>
<dbReference type="RefSeq" id="WP_183964968.1">
    <property type="nucleotide sequence ID" value="NZ_BAABEW010000017.1"/>
</dbReference>
<dbReference type="Gene3D" id="3.40.50.2300">
    <property type="match status" value="1"/>
</dbReference>
<dbReference type="SUPFAM" id="SSF46894">
    <property type="entry name" value="C-terminal effector domain of the bipartite response regulators"/>
    <property type="match status" value="1"/>
</dbReference>
<name>A0A7W8M7I7_9BURK</name>
<dbReference type="SMART" id="SM00421">
    <property type="entry name" value="HTH_LUXR"/>
    <property type="match status" value="1"/>
</dbReference>
<dbReference type="InterPro" id="IPR000792">
    <property type="entry name" value="Tscrpt_reg_LuxR_C"/>
</dbReference>
<evidence type="ECO:0000313" key="6">
    <source>
        <dbReference type="EMBL" id="MBB5271046.1"/>
    </source>
</evidence>
<dbReference type="InterPro" id="IPR058245">
    <property type="entry name" value="NreC/VraR/RcsB-like_REC"/>
</dbReference>
<dbReference type="Gene3D" id="1.10.10.10">
    <property type="entry name" value="Winged helix-like DNA-binding domain superfamily/Winged helix DNA-binding domain"/>
    <property type="match status" value="1"/>
</dbReference>
<dbReference type="InterPro" id="IPR016032">
    <property type="entry name" value="Sig_transdc_resp-reg_C-effctor"/>
</dbReference>
<keyword evidence="1 3" id="KW-0597">Phosphoprotein</keyword>
<evidence type="ECO:0000256" key="1">
    <source>
        <dbReference type="ARBA" id="ARBA00022553"/>
    </source>
</evidence>
<dbReference type="SMART" id="SM00448">
    <property type="entry name" value="REC"/>
    <property type="match status" value="1"/>
</dbReference>
<dbReference type="PANTHER" id="PTHR45566:SF1">
    <property type="entry name" value="HTH-TYPE TRANSCRIPTIONAL REGULATOR YHJB-RELATED"/>
    <property type="match status" value="1"/>
</dbReference>
<evidence type="ECO:0000256" key="2">
    <source>
        <dbReference type="ARBA" id="ARBA00023125"/>
    </source>
</evidence>
<dbReference type="PROSITE" id="PS50110">
    <property type="entry name" value="RESPONSE_REGULATORY"/>
    <property type="match status" value="1"/>
</dbReference>
<gene>
    <name evidence="6" type="ORF">HNQ70_001050</name>
</gene>
<dbReference type="GO" id="GO:0000160">
    <property type="term" value="P:phosphorelay signal transduction system"/>
    <property type="evidence" value="ECO:0007669"/>
    <property type="project" value="InterPro"/>
</dbReference>
<dbReference type="Pfam" id="PF00196">
    <property type="entry name" value="GerE"/>
    <property type="match status" value="1"/>
</dbReference>
<organism evidence="6 7">
    <name type="scientific">Quisquiliibacterium transsilvanicum</name>
    <dbReference type="NCBI Taxonomy" id="1549638"/>
    <lineage>
        <taxon>Bacteria</taxon>
        <taxon>Pseudomonadati</taxon>
        <taxon>Pseudomonadota</taxon>
        <taxon>Betaproteobacteria</taxon>
        <taxon>Burkholderiales</taxon>
        <taxon>Burkholderiaceae</taxon>
        <taxon>Quisquiliibacterium</taxon>
    </lineage>
</organism>
<evidence type="ECO:0000259" key="5">
    <source>
        <dbReference type="PROSITE" id="PS50110"/>
    </source>
</evidence>
<dbReference type="CDD" id="cd06170">
    <property type="entry name" value="LuxR_C_like"/>
    <property type="match status" value="1"/>
</dbReference>
<accession>A0A7W8M7I7</accession>
<keyword evidence="7" id="KW-1185">Reference proteome</keyword>
<dbReference type="GO" id="GO:0006355">
    <property type="term" value="P:regulation of DNA-templated transcription"/>
    <property type="evidence" value="ECO:0007669"/>
    <property type="project" value="InterPro"/>
</dbReference>
<dbReference type="Proteomes" id="UP000532440">
    <property type="component" value="Unassembled WGS sequence"/>
</dbReference>
<dbReference type="Pfam" id="PF00072">
    <property type="entry name" value="Response_reg"/>
    <property type="match status" value="1"/>
</dbReference>
<sequence length="243" mass="25415">MDILIIDDHPLIVQAVTTVIEALAPGKRVAAVDRVEALEDVVASTDPDLVLLDLTLPGISGLEALRVVRAWCPTGRIVIFSAIHDPPTIARALRSGASGFIPKTSPRSVLSHALQLVLDGGIYVPPDILCLIDTGVQDASAVHAAVHDSAVAKVNALMAPIGLTAAEPSTSALANLTERQREIVELLAAGLTTKQISRRLAISSNTVKSHVAVIFRTLGVSNRAQAVAVTGASRRTSEQSTSP</sequence>
<evidence type="ECO:0000259" key="4">
    <source>
        <dbReference type="PROSITE" id="PS50043"/>
    </source>
</evidence>
<dbReference type="GO" id="GO:0003677">
    <property type="term" value="F:DNA binding"/>
    <property type="evidence" value="ECO:0007669"/>
    <property type="project" value="UniProtKB-KW"/>
</dbReference>
<dbReference type="SUPFAM" id="SSF52172">
    <property type="entry name" value="CheY-like"/>
    <property type="match status" value="1"/>
</dbReference>
<dbReference type="InterPro" id="IPR001789">
    <property type="entry name" value="Sig_transdc_resp-reg_receiver"/>
</dbReference>
<comment type="caution">
    <text evidence="6">The sequence shown here is derived from an EMBL/GenBank/DDBJ whole genome shotgun (WGS) entry which is preliminary data.</text>
</comment>
<keyword evidence="2 6" id="KW-0238">DNA-binding</keyword>
<dbReference type="EMBL" id="JACHGB010000002">
    <property type="protein sequence ID" value="MBB5271046.1"/>
    <property type="molecule type" value="Genomic_DNA"/>
</dbReference>
<dbReference type="InterPro" id="IPR011006">
    <property type="entry name" value="CheY-like_superfamily"/>
</dbReference>
<dbReference type="AlphaFoldDB" id="A0A7W8M7I7"/>
<protein>
    <submittedName>
        <fullName evidence="6">DNA-binding NarL/FixJ family response regulator</fullName>
    </submittedName>
</protein>
<reference evidence="6 7" key="1">
    <citation type="submission" date="2020-08" db="EMBL/GenBank/DDBJ databases">
        <title>Genomic Encyclopedia of Type Strains, Phase IV (KMG-IV): sequencing the most valuable type-strain genomes for metagenomic binning, comparative biology and taxonomic classification.</title>
        <authorList>
            <person name="Goeker M."/>
        </authorList>
    </citation>
    <scope>NUCLEOTIDE SEQUENCE [LARGE SCALE GENOMIC DNA]</scope>
    <source>
        <strain evidence="6 7">DSM 29781</strain>
    </source>
</reference>
<feature type="domain" description="HTH luxR-type" evidence="4">
    <location>
        <begin position="169"/>
        <end position="234"/>
    </location>
</feature>
<dbReference type="InterPro" id="IPR036388">
    <property type="entry name" value="WH-like_DNA-bd_sf"/>
</dbReference>
<evidence type="ECO:0000313" key="7">
    <source>
        <dbReference type="Proteomes" id="UP000532440"/>
    </source>
</evidence>
<dbReference type="InterPro" id="IPR051015">
    <property type="entry name" value="EvgA-like"/>
</dbReference>